<gene>
    <name evidence="1" type="ORF">GMARGA_LOCUS34042</name>
</gene>
<organism evidence="1 2">
    <name type="scientific">Gigaspora margarita</name>
    <dbReference type="NCBI Taxonomy" id="4874"/>
    <lineage>
        <taxon>Eukaryota</taxon>
        <taxon>Fungi</taxon>
        <taxon>Fungi incertae sedis</taxon>
        <taxon>Mucoromycota</taxon>
        <taxon>Glomeromycotina</taxon>
        <taxon>Glomeromycetes</taxon>
        <taxon>Diversisporales</taxon>
        <taxon>Gigasporaceae</taxon>
        <taxon>Gigaspora</taxon>
    </lineage>
</organism>
<dbReference type="Proteomes" id="UP000789901">
    <property type="component" value="Unassembled WGS sequence"/>
</dbReference>
<reference evidence="1 2" key="1">
    <citation type="submission" date="2021-06" db="EMBL/GenBank/DDBJ databases">
        <authorList>
            <person name="Kallberg Y."/>
            <person name="Tangrot J."/>
            <person name="Rosling A."/>
        </authorList>
    </citation>
    <scope>NUCLEOTIDE SEQUENCE [LARGE SCALE GENOMIC DNA]</scope>
    <source>
        <strain evidence="1 2">120-4 pot B 10/14</strain>
    </source>
</reference>
<sequence length="48" mass="5391">VDTKAAVNLANVKGSLLKLKLRYLAYNNIIDLEPETWLKNTAVLTFSK</sequence>
<protein>
    <submittedName>
        <fullName evidence="1">17978_t:CDS:1</fullName>
    </submittedName>
</protein>
<keyword evidence="2" id="KW-1185">Reference proteome</keyword>
<dbReference type="EMBL" id="CAJVQB010058388">
    <property type="protein sequence ID" value="CAG8838565.1"/>
    <property type="molecule type" value="Genomic_DNA"/>
</dbReference>
<evidence type="ECO:0000313" key="1">
    <source>
        <dbReference type="EMBL" id="CAG8838565.1"/>
    </source>
</evidence>
<proteinExistence type="predicted"/>
<comment type="caution">
    <text evidence="1">The sequence shown here is derived from an EMBL/GenBank/DDBJ whole genome shotgun (WGS) entry which is preliminary data.</text>
</comment>
<evidence type="ECO:0000313" key="2">
    <source>
        <dbReference type="Proteomes" id="UP000789901"/>
    </source>
</evidence>
<feature type="non-terminal residue" evidence="1">
    <location>
        <position position="1"/>
    </location>
</feature>
<accession>A0ABN7WQX2</accession>
<name>A0ABN7WQX2_GIGMA</name>